<keyword evidence="3" id="KW-1185">Reference proteome</keyword>
<organism evidence="2 3">
    <name type="scientific">Entotheonella factor</name>
    <dbReference type="NCBI Taxonomy" id="1429438"/>
    <lineage>
        <taxon>Bacteria</taxon>
        <taxon>Pseudomonadati</taxon>
        <taxon>Nitrospinota/Tectimicrobiota group</taxon>
        <taxon>Candidatus Tectimicrobiota</taxon>
        <taxon>Candidatus Entotheonellia</taxon>
        <taxon>Candidatus Entotheonellales</taxon>
        <taxon>Candidatus Entotheonellaceae</taxon>
        <taxon>Candidatus Entotheonella</taxon>
    </lineage>
</organism>
<dbReference type="HOGENOM" id="CLU_2859329_0_0_7"/>
<sequence>MALDIRWRDGCIEIEPAPLPVELIRKGRLLVAIPKQDVDSLTTESVEETRRTIQQKRGGFPEAT</sequence>
<evidence type="ECO:0000313" key="2">
    <source>
        <dbReference type="EMBL" id="ETW94253.1"/>
    </source>
</evidence>
<name>W4L849_ENTF1</name>
<proteinExistence type="predicted"/>
<comment type="caution">
    <text evidence="2">The sequence shown here is derived from an EMBL/GenBank/DDBJ whole genome shotgun (WGS) entry which is preliminary data.</text>
</comment>
<evidence type="ECO:0000256" key="1">
    <source>
        <dbReference type="SAM" id="MobiDB-lite"/>
    </source>
</evidence>
<evidence type="ECO:0000313" key="3">
    <source>
        <dbReference type="Proteomes" id="UP000019141"/>
    </source>
</evidence>
<dbReference type="EMBL" id="AZHW01001095">
    <property type="protein sequence ID" value="ETW94253.1"/>
    <property type="molecule type" value="Genomic_DNA"/>
</dbReference>
<dbReference type="Proteomes" id="UP000019141">
    <property type="component" value="Unassembled WGS sequence"/>
</dbReference>
<protein>
    <submittedName>
        <fullName evidence="2">Uncharacterized protein</fullName>
    </submittedName>
</protein>
<reference evidence="2 3" key="1">
    <citation type="journal article" date="2014" name="Nature">
        <title>An environmental bacterial taxon with a large and distinct metabolic repertoire.</title>
        <authorList>
            <person name="Wilson M.C."/>
            <person name="Mori T."/>
            <person name="Ruckert C."/>
            <person name="Uria A.R."/>
            <person name="Helf M.J."/>
            <person name="Takada K."/>
            <person name="Gernert C."/>
            <person name="Steffens U.A."/>
            <person name="Heycke N."/>
            <person name="Schmitt S."/>
            <person name="Rinke C."/>
            <person name="Helfrich E.J."/>
            <person name="Brachmann A.O."/>
            <person name="Gurgui C."/>
            <person name="Wakimoto T."/>
            <person name="Kracht M."/>
            <person name="Crusemann M."/>
            <person name="Hentschel U."/>
            <person name="Abe I."/>
            <person name="Matsunaga S."/>
            <person name="Kalinowski J."/>
            <person name="Takeyama H."/>
            <person name="Piel J."/>
        </authorList>
    </citation>
    <scope>NUCLEOTIDE SEQUENCE [LARGE SCALE GENOMIC DNA]</scope>
    <source>
        <strain evidence="3">TSY1</strain>
    </source>
</reference>
<gene>
    <name evidence="2" type="ORF">ETSY1_35695</name>
</gene>
<dbReference type="AlphaFoldDB" id="W4L849"/>
<accession>W4L849</accession>
<feature type="region of interest" description="Disordered" evidence="1">
    <location>
        <begin position="43"/>
        <end position="64"/>
    </location>
</feature>